<keyword evidence="2" id="KW-1133">Transmembrane helix</keyword>
<evidence type="ECO:0000313" key="4">
    <source>
        <dbReference type="Proteomes" id="UP000029556"/>
    </source>
</evidence>
<name>A0A095ZM58_9BACT</name>
<dbReference type="InterPro" id="IPR011990">
    <property type="entry name" value="TPR-like_helical_dom_sf"/>
</dbReference>
<dbReference type="RefSeq" id="WP_036872178.1">
    <property type="nucleotide sequence ID" value="NZ_JRNN01000035.1"/>
</dbReference>
<evidence type="ECO:0000256" key="1">
    <source>
        <dbReference type="PROSITE-ProRule" id="PRU00339"/>
    </source>
</evidence>
<accession>A0A095ZM58</accession>
<reference evidence="3 4" key="1">
    <citation type="submission" date="2014-07" db="EMBL/GenBank/DDBJ databases">
        <authorList>
            <person name="McCorrison J."/>
            <person name="Sanka R."/>
            <person name="Torralba M."/>
            <person name="Gillis M."/>
            <person name="Haft D.H."/>
            <person name="Methe B."/>
            <person name="Sutton G."/>
            <person name="Nelson K.E."/>
        </authorList>
    </citation>
    <scope>NUCLEOTIDE SEQUENCE [LARGE SCALE GENOMIC DNA]</scope>
    <source>
        <strain evidence="3 4">DNF00853</strain>
    </source>
</reference>
<dbReference type="Proteomes" id="UP000029556">
    <property type="component" value="Unassembled WGS sequence"/>
</dbReference>
<comment type="caution">
    <text evidence="3">The sequence shown here is derived from an EMBL/GenBank/DDBJ whole genome shotgun (WGS) entry which is preliminary data.</text>
</comment>
<dbReference type="Pfam" id="PF13174">
    <property type="entry name" value="TPR_6"/>
    <property type="match status" value="2"/>
</dbReference>
<evidence type="ECO:0000256" key="2">
    <source>
        <dbReference type="SAM" id="Phobius"/>
    </source>
</evidence>
<protein>
    <submittedName>
        <fullName evidence="3">Uncharacterized protein</fullName>
    </submittedName>
</protein>
<sequence length="233" mass="25396">MANNQVTRDQENKDALTQSQAFFEKYKKPIIIAVVALVVIIVGAFLYKAYVSNPRAEKASTELGKGQQYFNAGDYEKALNGDKIKYGGFLKVASDYSSTDAGNLANLYAGLCYANLGKWKEAVKYLSEYNGANDAMVSPAALAALGNAYAHLNQLDKAVENLKKAAKKADSKGDDGVNNSLSPTFLMQAAKILESQNKKSDALTMYQDIKKTYVNSAVVQSGEIDKYIERASR</sequence>
<organism evidence="3 4">
    <name type="scientific">Hoylesella buccalis DNF00853</name>
    <dbReference type="NCBI Taxonomy" id="1401074"/>
    <lineage>
        <taxon>Bacteria</taxon>
        <taxon>Pseudomonadati</taxon>
        <taxon>Bacteroidota</taxon>
        <taxon>Bacteroidia</taxon>
        <taxon>Bacteroidales</taxon>
        <taxon>Prevotellaceae</taxon>
        <taxon>Hoylesella</taxon>
    </lineage>
</organism>
<dbReference type="InterPro" id="IPR019734">
    <property type="entry name" value="TPR_rpt"/>
</dbReference>
<feature type="repeat" description="TPR" evidence="1">
    <location>
        <begin position="139"/>
        <end position="172"/>
    </location>
</feature>
<dbReference type="OrthoDB" id="9808622at2"/>
<dbReference type="Gene3D" id="1.25.40.10">
    <property type="entry name" value="Tetratricopeptide repeat domain"/>
    <property type="match status" value="2"/>
</dbReference>
<dbReference type="PROSITE" id="PS50005">
    <property type="entry name" value="TPR"/>
    <property type="match status" value="1"/>
</dbReference>
<gene>
    <name evidence="3" type="ORF">HMPREF2137_03775</name>
</gene>
<dbReference type="AlphaFoldDB" id="A0A095ZM58"/>
<feature type="transmembrane region" description="Helical" evidence="2">
    <location>
        <begin position="30"/>
        <end position="50"/>
    </location>
</feature>
<evidence type="ECO:0000313" key="3">
    <source>
        <dbReference type="EMBL" id="KGF35820.1"/>
    </source>
</evidence>
<keyword evidence="2" id="KW-0472">Membrane</keyword>
<keyword evidence="1" id="KW-0802">TPR repeat</keyword>
<dbReference type="SUPFAM" id="SSF48452">
    <property type="entry name" value="TPR-like"/>
    <property type="match status" value="1"/>
</dbReference>
<dbReference type="EMBL" id="JRNN01000035">
    <property type="protein sequence ID" value="KGF35820.1"/>
    <property type="molecule type" value="Genomic_DNA"/>
</dbReference>
<keyword evidence="2" id="KW-0812">Transmembrane</keyword>
<proteinExistence type="predicted"/>